<dbReference type="PANTHER" id="PTHR42678:SF34">
    <property type="entry name" value="OS04G0183300 PROTEIN"/>
    <property type="match status" value="1"/>
</dbReference>
<dbReference type="SUPFAM" id="SSF75304">
    <property type="entry name" value="Amidase signature (AS) enzymes"/>
    <property type="match status" value="1"/>
</dbReference>
<reference evidence="1" key="1">
    <citation type="submission" date="2021-01" db="EMBL/GenBank/DDBJ databases">
        <title>Draft genome sequence of Acholeplasmataceae bacterium strain Mahy22.</title>
        <authorList>
            <person name="Watanabe M."/>
            <person name="Kojima H."/>
            <person name="Fukui M."/>
        </authorList>
    </citation>
    <scope>NUCLEOTIDE SEQUENCE</scope>
    <source>
        <strain evidence="1">Mahy22</strain>
    </source>
</reference>
<organism evidence="1 2">
    <name type="scientific">Mariniplasma anaerobium</name>
    <dbReference type="NCBI Taxonomy" id="2735436"/>
    <lineage>
        <taxon>Bacteria</taxon>
        <taxon>Bacillati</taxon>
        <taxon>Mycoplasmatota</taxon>
        <taxon>Mollicutes</taxon>
        <taxon>Acholeplasmatales</taxon>
        <taxon>Acholeplasmataceae</taxon>
        <taxon>Mariniplasma</taxon>
    </lineage>
</organism>
<dbReference type="EMBL" id="AP024412">
    <property type="protein sequence ID" value="BCR35855.1"/>
    <property type="molecule type" value="Genomic_DNA"/>
</dbReference>
<evidence type="ECO:0000313" key="1">
    <source>
        <dbReference type="EMBL" id="BCR35855.1"/>
    </source>
</evidence>
<dbReference type="Gene3D" id="3.90.1300.10">
    <property type="entry name" value="Amidase signature (AS) domain"/>
    <property type="match status" value="1"/>
</dbReference>
<name>A0A7U9XUJ6_9MOLU</name>
<sequence>MKDYTVKTLIEKINAKELSIHEISNYYLNRIKIYDGYLNSISEINPDINQIIDELEQKKQKSKLHGIPIVIKDNIQTKDHMHTTANSYALKDFLAPFDATIVKKLRDAGMLLLGKTNLSEFAYFMSNDDMPSGYGSLHGQVKHPYDEKINPLGSSTGSAVSVAADLIPISIGTETNGSLMAPAYKNSITSIKPSLGFVSRYGIIPISQFQDTPGPMAKTVEDCALLLDVIYGYDSQDQATEICKSYKPSFYEATKKSIKDKKIAVLNYIYKDFTYSKEEQDILNEAKALLTSLGAKVIELDFELDDLNNEETLLIEFKHDINNYFSSLKESCSINSLEDLISFNNKHAKRCLVHGQSIFEAAQKTSGDLNDSYYKAIKAEQMKKAKKLENMLIAHQIDAAVSTMRNSYAPIYGNPTISVPAKALNDLNPISLVFFGKKYDDETLITITHQYEKHTHYRIPPKLKG</sequence>
<dbReference type="Pfam" id="PF01425">
    <property type="entry name" value="Amidase"/>
    <property type="match status" value="1"/>
</dbReference>
<evidence type="ECO:0000313" key="2">
    <source>
        <dbReference type="Proteomes" id="UP000620133"/>
    </source>
</evidence>
<dbReference type="KEGG" id="manr:MPAN_007480"/>
<keyword evidence="2" id="KW-1185">Reference proteome</keyword>
<gene>
    <name evidence="1" type="primary">gatA</name>
    <name evidence="1" type="ORF">MPAN_007480</name>
</gene>
<protein>
    <submittedName>
        <fullName evidence="1">Amidase</fullName>
    </submittedName>
</protein>
<dbReference type="AlphaFoldDB" id="A0A7U9XUJ6"/>
<dbReference type="InterPro" id="IPR023631">
    <property type="entry name" value="Amidase_dom"/>
</dbReference>
<dbReference type="RefSeq" id="WP_176238686.1">
    <property type="nucleotide sequence ID" value="NZ_AP024412.1"/>
</dbReference>
<accession>A0A7U9XUJ6</accession>
<proteinExistence type="predicted"/>
<dbReference type="Proteomes" id="UP000620133">
    <property type="component" value="Chromosome"/>
</dbReference>
<dbReference type="InterPro" id="IPR036928">
    <property type="entry name" value="AS_sf"/>
</dbReference>
<dbReference type="PANTHER" id="PTHR42678">
    <property type="entry name" value="AMIDASE"/>
    <property type="match status" value="1"/>
</dbReference>